<accession>A0A1E1LRX0</accession>
<evidence type="ECO:0000313" key="1">
    <source>
        <dbReference type="EMBL" id="CZT13240.1"/>
    </source>
</evidence>
<sequence>MSRSAIPNSPSQSQYVDALSYDDSNSPSIQLQTTLHESITRSLSSRRPLLTHLNADTTWLLFLPYPQSAPGNNEKTYYHILIDPWLCGGQSDIAKFFSQQWHVEDSAVQSIAELEEAIRGIEDAAMKEAIEREKEEEEEDEMRGSTVEGLKEVRFEDLRNGESLVLE</sequence>
<name>A0A1E1LRX0_9HELO</name>
<evidence type="ECO:0000313" key="2">
    <source>
        <dbReference type="Proteomes" id="UP000178912"/>
    </source>
</evidence>
<gene>
    <name evidence="1" type="ORF">RAG0_16789</name>
</gene>
<dbReference type="EMBL" id="FJUX01000181">
    <property type="protein sequence ID" value="CZT13240.1"/>
    <property type="molecule type" value="Genomic_DNA"/>
</dbReference>
<dbReference type="AlphaFoldDB" id="A0A1E1LRX0"/>
<dbReference type="Proteomes" id="UP000178912">
    <property type="component" value="Unassembled WGS sequence"/>
</dbReference>
<organism evidence="1 2">
    <name type="scientific">Rhynchosporium agropyri</name>
    <dbReference type="NCBI Taxonomy" id="914238"/>
    <lineage>
        <taxon>Eukaryota</taxon>
        <taxon>Fungi</taxon>
        <taxon>Dikarya</taxon>
        <taxon>Ascomycota</taxon>
        <taxon>Pezizomycotina</taxon>
        <taxon>Leotiomycetes</taxon>
        <taxon>Helotiales</taxon>
        <taxon>Ploettnerulaceae</taxon>
        <taxon>Rhynchosporium</taxon>
    </lineage>
</organism>
<reference evidence="2" key="1">
    <citation type="submission" date="2016-03" db="EMBL/GenBank/DDBJ databases">
        <authorList>
            <person name="Guldener U."/>
        </authorList>
    </citation>
    <scope>NUCLEOTIDE SEQUENCE [LARGE SCALE GENOMIC DNA]</scope>
    <source>
        <strain evidence="2">04CH-RAC-A.6.1</strain>
    </source>
</reference>
<protein>
    <submittedName>
        <fullName evidence="1">Uncharacterized protein</fullName>
    </submittedName>
</protein>
<dbReference type="OrthoDB" id="9971601at2759"/>
<proteinExistence type="predicted"/>
<keyword evidence="2" id="KW-1185">Reference proteome</keyword>